<dbReference type="EMBL" id="JAFEMO010000009">
    <property type="protein sequence ID" value="KAH7564772.1"/>
    <property type="molecule type" value="Genomic_DNA"/>
</dbReference>
<dbReference type="Pfam" id="PF00249">
    <property type="entry name" value="Myb_DNA-binding"/>
    <property type="match status" value="1"/>
</dbReference>
<feature type="compositionally biased region" description="Polar residues" evidence="3">
    <location>
        <begin position="421"/>
        <end position="440"/>
    </location>
</feature>
<dbReference type="SMART" id="SM00717">
    <property type="entry name" value="SANT"/>
    <property type="match status" value="1"/>
</dbReference>
<dbReference type="Proteomes" id="UP000827721">
    <property type="component" value="Unassembled WGS sequence"/>
</dbReference>
<protein>
    <submittedName>
        <fullName evidence="6">Uncharacterized protein</fullName>
    </submittedName>
</protein>
<dbReference type="CDD" id="cd11660">
    <property type="entry name" value="SANT_TRF"/>
    <property type="match status" value="1"/>
</dbReference>
<sequence>MDPDISRWAMEFLLRHSTSDKLINKVLSKLPVSNHSFRFKKAVLLRSVQSEILEASVSETLLDCLETVAGLDEKEGLRVAGSLKAAYCAVAVECTVKFLGLGGESGESADRFFDAVKRVWRVKVGGLMAVQSELVATEEVAHWSDEMEAAVWDVNVRKRLAKMNTRNDALRLVRVYLGEAWAVMGPTFLELVVARMRMLKEKESEGGEGGGSGQERALAREKGKGMDFFFFFFYVGSAFVEKRFCFTVDRIQKENLLTKQKHIARHRRVRGPVRITDNEESGPDASCSKYDTVLTPEVNKVQEALKLSSLELHAIVKDPLPSALRQAEAVISDMARRTQNQDHSMEAQNTVPSQEPSVETQHTDEHGPNPLSNENAEPVQANESNHRNPMPNCEPSVEERNEAEHVPNPSSNANVEPVLANKSNHGNQSCSNQNNVHKPSLMERNSTARTYEWDDSIDDSPGGSSNHINRFHLPSPKRKAVSPLRKYETAKLARRRPKKRWSLEEEEALRKGVQDFGRGNWKLILKSNPEAFSERTEVDLKDKWRNMTRY</sequence>
<evidence type="ECO:0000259" key="5">
    <source>
        <dbReference type="PROSITE" id="PS51294"/>
    </source>
</evidence>
<dbReference type="PANTHER" id="PTHR46993">
    <property type="entry name" value="MYB TRANSCRIPTION FACTOR"/>
    <property type="match status" value="1"/>
</dbReference>
<evidence type="ECO:0000256" key="1">
    <source>
        <dbReference type="ARBA" id="ARBA00004123"/>
    </source>
</evidence>
<keyword evidence="7" id="KW-1185">Reference proteome</keyword>
<dbReference type="InterPro" id="IPR009057">
    <property type="entry name" value="Homeodomain-like_sf"/>
</dbReference>
<feature type="domain" description="Myb-like" evidence="4">
    <location>
        <begin position="493"/>
        <end position="548"/>
    </location>
</feature>
<dbReference type="Gene3D" id="1.10.246.220">
    <property type="match status" value="1"/>
</dbReference>
<evidence type="ECO:0000256" key="2">
    <source>
        <dbReference type="ARBA" id="ARBA00023242"/>
    </source>
</evidence>
<evidence type="ECO:0000259" key="4">
    <source>
        <dbReference type="PROSITE" id="PS50090"/>
    </source>
</evidence>
<feature type="region of interest" description="Disordered" evidence="3">
    <location>
        <begin position="456"/>
        <end position="481"/>
    </location>
</feature>
<proteinExistence type="predicted"/>
<evidence type="ECO:0000313" key="6">
    <source>
        <dbReference type="EMBL" id="KAH7564772.1"/>
    </source>
</evidence>
<feature type="region of interest" description="Disordered" evidence="3">
    <location>
        <begin position="335"/>
        <end position="440"/>
    </location>
</feature>
<evidence type="ECO:0000313" key="7">
    <source>
        <dbReference type="Proteomes" id="UP000827721"/>
    </source>
</evidence>
<dbReference type="PROSITE" id="PS50090">
    <property type="entry name" value="MYB_LIKE"/>
    <property type="match status" value="1"/>
</dbReference>
<feature type="domain" description="HTH myb-type" evidence="5">
    <location>
        <begin position="493"/>
        <end position="550"/>
    </location>
</feature>
<feature type="compositionally biased region" description="Polar residues" evidence="3">
    <location>
        <begin position="346"/>
        <end position="360"/>
    </location>
</feature>
<dbReference type="PROSITE" id="PS51294">
    <property type="entry name" value="HTH_MYB"/>
    <property type="match status" value="1"/>
</dbReference>
<dbReference type="InterPro" id="IPR017930">
    <property type="entry name" value="Myb_dom"/>
</dbReference>
<comment type="subcellular location">
    <subcellularLocation>
        <location evidence="1">Nucleus</location>
    </subcellularLocation>
</comment>
<comment type="caution">
    <text evidence="6">The sequence shown here is derived from an EMBL/GenBank/DDBJ whole genome shotgun (WGS) entry which is preliminary data.</text>
</comment>
<gene>
    <name evidence="6" type="ORF">JRO89_XS09G0023500</name>
</gene>
<evidence type="ECO:0000256" key="3">
    <source>
        <dbReference type="SAM" id="MobiDB-lite"/>
    </source>
</evidence>
<dbReference type="SUPFAM" id="SSF46689">
    <property type="entry name" value="Homeodomain-like"/>
    <property type="match status" value="1"/>
</dbReference>
<name>A0ABQ8HKD8_9ROSI</name>
<feature type="compositionally biased region" description="Basic and acidic residues" evidence="3">
    <location>
        <begin position="335"/>
        <end position="345"/>
    </location>
</feature>
<dbReference type="InterPro" id="IPR001005">
    <property type="entry name" value="SANT/Myb"/>
</dbReference>
<organism evidence="6 7">
    <name type="scientific">Xanthoceras sorbifolium</name>
    <dbReference type="NCBI Taxonomy" id="99658"/>
    <lineage>
        <taxon>Eukaryota</taxon>
        <taxon>Viridiplantae</taxon>
        <taxon>Streptophyta</taxon>
        <taxon>Embryophyta</taxon>
        <taxon>Tracheophyta</taxon>
        <taxon>Spermatophyta</taxon>
        <taxon>Magnoliopsida</taxon>
        <taxon>eudicotyledons</taxon>
        <taxon>Gunneridae</taxon>
        <taxon>Pentapetalae</taxon>
        <taxon>rosids</taxon>
        <taxon>malvids</taxon>
        <taxon>Sapindales</taxon>
        <taxon>Sapindaceae</taxon>
        <taxon>Xanthoceroideae</taxon>
        <taxon>Xanthoceras</taxon>
    </lineage>
</organism>
<dbReference type="PANTHER" id="PTHR46993:SF6">
    <property type="entry name" value="MYB TRANSCRIPTION FACTOR"/>
    <property type="match status" value="1"/>
</dbReference>
<keyword evidence="2" id="KW-0539">Nucleus</keyword>
<reference evidence="6 7" key="1">
    <citation type="submission" date="2021-02" db="EMBL/GenBank/DDBJ databases">
        <title>Plant Genome Project.</title>
        <authorList>
            <person name="Zhang R.-G."/>
        </authorList>
    </citation>
    <scope>NUCLEOTIDE SEQUENCE [LARGE SCALE GENOMIC DNA]</scope>
    <source>
        <tissue evidence="6">Leaves</tissue>
    </source>
</reference>
<accession>A0ABQ8HKD8</accession>